<dbReference type="Gene3D" id="3.90.1310.10">
    <property type="entry name" value="Penicillin-binding protein 2a (Domain 2)"/>
    <property type="match status" value="1"/>
</dbReference>
<name>A0A4R2Q932_9PSEU</name>
<dbReference type="Gene3D" id="3.40.710.10">
    <property type="entry name" value="DD-peptidase/beta-lactamase superfamily"/>
    <property type="match status" value="1"/>
</dbReference>
<dbReference type="EMBL" id="SLXQ01000016">
    <property type="protein sequence ID" value="TCP45400.1"/>
    <property type="molecule type" value="Genomic_DNA"/>
</dbReference>
<dbReference type="InterPro" id="IPR012338">
    <property type="entry name" value="Beta-lactam/transpept-like"/>
</dbReference>
<dbReference type="Pfam" id="PF03717">
    <property type="entry name" value="PBP_dimer"/>
    <property type="match status" value="1"/>
</dbReference>
<feature type="domain" description="Penicillin-binding protein transpeptidase" evidence="5">
    <location>
        <begin position="304"/>
        <end position="616"/>
    </location>
</feature>
<proteinExistence type="inferred from homology"/>
<dbReference type="SUPFAM" id="SSF56519">
    <property type="entry name" value="Penicillin binding protein dimerisation domain"/>
    <property type="match status" value="1"/>
</dbReference>
<reference evidence="7 8" key="1">
    <citation type="submission" date="2019-03" db="EMBL/GenBank/DDBJ databases">
        <title>Genomic Encyclopedia of Type Strains, Phase IV (KMG-IV): sequencing the most valuable type-strain genomes for metagenomic binning, comparative biology and taxonomic classification.</title>
        <authorList>
            <person name="Goeker M."/>
        </authorList>
    </citation>
    <scope>NUCLEOTIDE SEQUENCE [LARGE SCALE GENOMIC DNA]</scope>
    <source>
        <strain evidence="7 8">DSM 45765</strain>
    </source>
</reference>
<feature type="region of interest" description="Disordered" evidence="4">
    <location>
        <begin position="1"/>
        <end position="31"/>
    </location>
</feature>
<feature type="domain" description="Penicillin-binding protein dimerisation" evidence="6">
    <location>
        <begin position="84"/>
        <end position="253"/>
    </location>
</feature>
<dbReference type="GO" id="GO:0051301">
    <property type="term" value="P:cell division"/>
    <property type="evidence" value="ECO:0007669"/>
    <property type="project" value="UniProtKB-KW"/>
</dbReference>
<dbReference type="InterPro" id="IPR050515">
    <property type="entry name" value="Beta-lactam/transpept"/>
</dbReference>
<dbReference type="SUPFAM" id="SSF56601">
    <property type="entry name" value="beta-lactamase/transpeptidase-like"/>
    <property type="match status" value="1"/>
</dbReference>
<evidence type="ECO:0000313" key="7">
    <source>
        <dbReference type="EMBL" id="TCP45400.1"/>
    </source>
</evidence>
<sequence length="640" mass="68927">MARAPQSPGGRARPGSAAGGTGAVAAKRVGAQSKRNPRVRYVVTRILLVSALVAAGIKLIEVQGFQAEALSERAERQRTTEVDIPAERGSIMDRNGVKLAFSMEVVTLAWRPQAMREQWDKEARTDPEAPDFNERTTEIADYLAEVLGEAIDRDEILGKLREDTTFVYLVDNVEPTKARKITDRFPEMDTEQRALREYPGGPLAAHIVGAANWRMDDKDVRKHNLRGLSGLESARDNELSGTPGRKLVDTAEGNSSVVIPGTERDLQPATPGSDMELTIDSDLQYTLQDQLTSYAEKARARSASAVVMDAKTGEVYALANDKTFDPNNLETTNTDNMNNVAVTTPFEPGSVNKVITAAAALEHDITTPEDVHQVPGSMRIADHVVSDAWSHGTLPMTTTGIFAKSSNIGTLQLAQQVGEQRFADLLDKFGLGERTGIGLPAESPGSVPAQSQWSGTTFGNLPIGQGLSMTVLQMAGMYQAIANDGVRVPPRIVKSTIGPGGDREETPEPKGTRVVSPDTAKTVRDMLRAVVQDEPTPNNGTAPAASVEGYQISGKTGTAQQVDPATGAYSSDKYWITFTGILPADDPRFVVAIMLDQPETTLPEGSSAAPLFHDIASYMAQRYQIPLSKKPSPTVPLVQQ</sequence>
<keyword evidence="7" id="KW-0132">Cell division</keyword>
<comment type="similarity">
    <text evidence="2">Belongs to the transpeptidase family.</text>
</comment>
<evidence type="ECO:0000256" key="1">
    <source>
        <dbReference type="ARBA" id="ARBA00004370"/>
    </source>
</evidence>
<protein>
    <submittedName>
        <fullName evidence="7">Cell division protein FtsI (Penicillin-binding protein 3)</fullName>
    </submittedName>
</protein>
<dbReference type="RefSeq" id="WP_132880044.1">
    <property type="nucleotide sequence ID" value="NZ_SLXQ01000016.1"/>
</dbReference>
<keyword evidence="7" id="KW-0131">Cell cycle</keyword>
<comment type="subcellular location">
    <subcellularLocation>
        <location evidence="1">Membrane</location>
    </subcellularLocation>
</comment>
<dbReference type="GO" id="GO:0008658">
    <property type="term" value="F:penicillin binding"/>
    <property type="evidence" value="ECO:0007669"/>
    <property type="project" value="InterPro"/>
</dbReference>
<evidence type="ECO:0000259" key="6">
    <source>
        <dbReference type="Pfam" id="PF03717"/>
    </source>
</evidence>
<keyword evidence="8" id="KW-1185">Reference proteome</keyword>
<dbReference type="PANTHER" id="PTHR30627">
    <property type="entry name" value="PEPTIDOGLYCAN D,D-TRANSPEPTIDASE"/>
    <property type="match status" value="1"/>
</dbReference>
<dbReference type="Pfam" id="PF00905">
    <property type="entry name" value="Transpeptidase"/>
    <property type="match status" value="1"/>
</dbReference>
<evidence type="ECO:0000256" key="4">
    <source>
        <dbReference type="SAM" id="MobiDB-lite"/>
    </source>
</evidence>
<dbReference type="InterPro" id="IPR005311">
    <property type="entry name" value="PBP_dimer"/>
</dbReference>
<gene>
    <name evidence="7" type="ORF">EV191_11642</name>
</gene>
<feature type="region of interest" description="Disordered" evidence="4">
    <location>
        <begin position="495"/>
        <end position="517"/>
    </location>
</feature>
<evidence type="ECO:0000256" key="3">
    <source>
        <dbReference type="ARBA" id="ARBA00023136"/>
    </source>
</evidence>
<keyword evidence="3" id="KW-0472">Membrane</keyword>
<comment type="caution">
    <text evidence="7">The sequence shown here is derived from an EMBL/GenBank/DDBJ whole genome shotgun (WGS) entry which is preliminary data.</text>
</comment>
<evidence type="ECO:0000256" key="2">
    <source>
        <dbReference type="ARBA" id="ARBA00007171"/>
    </source>
</evidence>
<dbReference type="InterPro" id="IPR001460">
    <property type="entry name" value="PCN-bd_Tpept"/>
</dbReference>
<dbReference type="Proteomes" id="UP000294911">
    <property type="component" value="Unassembled WGS sequence"/>
</dbReference>
<dbReference type="GO" id="GO:0005886">
    <property type="term" value="C:plasma membrane"/>
    <property type="evidence" value="ECO:0007669"/>
    <property type="project" value="TreeGrafter"/>
</dbReference>
<evidence type="ECO:0000259" key="5">
    <source>
        <dbReference type="Pfam" id="PF00905"/>
    </source>
</evidence>
<feature type="compositionally biased region" description="Low complexity" evidence="4">
    <location>
        <begin position="7"/>
        <end position="16"/>
    </location>
</feature>
<feature type="compositionally biased region" description="Basic and acidic residues" evidence="4">
    <location>
        <begin position="501"/>
        <end position="511"/>
    </location>
</feature>
<dbReference type="Gene3D" id="3.30.450.330">
    <property type="match status" value="1"/>
</dbReference>
<organism evidence="7 8">
    <name type="scientific">Tamaricihabitans halophyticus</name>
    <dbReference type="NCBI Taxonomy" id="1262583"/>
    <lineage>
        <taxon>Bacteria</taxon>
        <taxon>Bacillati</taxon>
        <taxon>Actinomycetota</taxon>
        <taxon>Actinomycetes</taxon>
        <taxon>Pseudonocardiales</taxon>
        <taxon>Pseudonocardiaceae</taxon>
        <taxon>Tamaricihabitans</taxon>
    </lineage>
</organism>
<accession>A0A4R2Q932</accession>
<dbReference type="AlphaFoldDB" id="A0A4R2Q932"/>
<dbReference type="GO" id="GO:0071555">
    <property type="term" value="P:cell wall organization"/>
    <property type="evidence" value="ECO:0007669"/>
    <property type="project" value="TreeGrafter"/>
</dbReference>
<dbReference type="PANTHER" id="PTHR30627:SF1">
    <property type="entry name" value="PEPTIDOGLYCAN D,D-TRANSPEPTIDASE FTSI"/>
    <property type="match status" value="1"/>
</dbReference>
<dbReference type="OrthoDB" id="9789078at2"/>
<evidence type="ECO:0000313" key="8">
    <source>
        <dbReference type="Proteomes" id="UP000294911"/>
    </source>
</evidence>
<dbReference type="InterPro" id="IPR036138">
    <property type="entry name" value="PBP_dimer_sf"/>
</dbReference>